<dbReference type="EMBL" id="JBHSQW010000009">
    <property type="protein sequence ID" value="MFC5993421.1"/>
    <property type="molecule type" value="Genomic_DNA"/>
</dbReference>
<evidence type="ECO:0000313" key="3">
    <source>
        <dbReference type="Proteomes" id="UP001596302"/>
    </source>
</evidence>
<dbReference type="RefSeq" id="WP_379582964.1">
    <property type="nucleotide sequence ID" value="NZ_JBHSQW010000009.1"/>
</dbReference>
<evidence type="ECO:0000256" key="1">
    <source>
        <dbReference type="SAM" id="SignalP"/>
    </source>
</evidence>
<dbReference type="PROSITE" id="PS51257">
    <property type="entry name" value="PROKAR_LIPOPROTEIN"/>
    <property type="match status" value="1"/>
</dbReference>
<proteinExistence type="predicted"/>
<dbReference type="Proteomes" id="UP001596302">
    <property type="component" value="Unassembled WGS sequence"/>
</dbReference>
<evidence type="ECO:0008006" key="4">
    <source>
        <dbReference type="Google" id="ProtNLM"/>
    </source>
</evidence>
<protein>
    <recommendedName>
        <fullName evidence="4">Lipoprotein</fullName>
    </recommendedName>
</protein>
<keyword evidence="3" id="KW-1185">Reference proteome</keyword>
<keyword evidence="1" id="KW-0732">Signal</keyword>
<accession>A0ABW1IY70</accession>
<comment type="caution">
    <text evidence="2">The sequence shown here is derived from an EMBL/GenBank/DDBJ whole genome shotgun (WGS) entry which is preliminary data.</text>
</comment>
<name>A0ABW1IY70_9PSEU</name>
<evidence type="ECO:0000313" key="2">
    <source>
        <dbReference type="EMBL" id="MFC5993421.1"/>
    </source>
</evidence>
<sequence>MNHRLVLRAAVVSAAMALAGCATAAGPTAAAPSPARDTAAACTAQVAANAIHPPGLNPDGPRPSAPEMQAYAATVEPHLAVVAQNAPDSLNDSLVVLKAQVDGAKQGQPIDIGDPAGLAASNAVNGWVHESCGFQTLNVESAGGELRGVPSALRPGPVAARFTNSGPPESAGFVLLLARVRDGQSVTLDDLTAGRVQFDQVADVLSGALPVPDGVGYLTATLTPGRYLLASPTGTPPDFDTVRYAELSVGES</sequence>
<reference evidence="3" key="1">
    <citation type="journal article" date="2019" name="Int. J. Syst. Evol. Microbiol.">
        <title>The Global Catalogue of Microorganisms (GCM) 10K type strain sequencing project: providing services to taxonomists for standard genome sequencing and annotation.</title>
        <authorList>
            <consortium name="The Broad Institute Genomics Platform"/>
            <consortium name="The Broad Institute Genome Sequencing Center for Infectious Disease"/>
            <person name="Wu L."/>
            <person name="Ma J."/>
        </authorList>
    </citation>
    <scope>NUCLEOTIDE SEQUENCE [LARGE SCALE GENOMIC DNA]</scope>
    <source>
        <strain evidence="3">CCM 8391</strain>
    </source>
</reference>
<gene>
    <name evidence="2" type="ORF">ACFQE5_04230</name>
</gene>
<feature type="signal peptide" evidence="1">
    <location>
        <begin position="1"/>
        <end position="24"/>
    </location>
</feature>
<organism evidence="2 3">
    <name type="scientific">Pseudonocardia hispaniensis</name>
    <dbReference type="NCBI Taxonomy" id="904933"/>
    <lineage>
        <taxon>Bacteria</taxon>
        <taxon>Bacillati</taxon>
        <taxon>Actinomycetota</taxon>
        <taxon>Actinomycetes</taxon>
        <taxon>Pseudonocardiales</taxon>
        <taxon>Pseudonocardiaceae</taxon>
        <taxon>Pseudonocardia</taxon>
    </lineage>
</organism>
<feature type="chain" id="PRO_5046950559" description="Lipoprotein" evidence="1">
    <location>
        <begin position="25"/>
        <end position="252"/>
    </location>
</feature>